<dbReference type="GO" id="GO:0005737">
    <property type="term" value="C:cytoplasm"/>
    <property type="evidence" value="ECO:0007669"/>
    <property type="project" value="TreeGrafter"/>
</dbReference>
<keyword evidence="7" id="KW-1185">Reference proteome</keyword>
<dbReference type="SUPFAM" id="SSF54928">
    <property type="entry name" value="RNA-binding domain, RBD"/>
    <property type="match status" value="1"/>
</dbReference>
<evidence type="ECO:0000256" key="5">
    <source>
        <dbReference type="SAM" id="MobiDB-lite"/>
    </source>
</evidence>
<dbReference type="InterPro" id="IPR000504">
    <property type="entry name" value="RRM_dom"/>
</dbReference>
<protein>
    <submittedName>
        <fullName evidence="8">Uncharacterized protein LOC100644512 isoform X7</fullName>
    </submittedName>
</protein>
<evidence type="ECO:0000256" key="1">
    <source>
        <dbReference type="ARBA" id="ARBA00004123"/>
    </source>
</evidence>
<dbReference type="GO" id="GO:0007399">
    <property type="term" value="P:nervous system development"/>
    <property type="evidence" value="ECO:0007669"/>
    <property type="project" value="InterPro"/>
</dbReference>
<feature type="region of interest" description="Disordered" evidence="5">
    <location>
        <begin position="1013"/>
        <end position="1064"/>
    </location>
</feature>
<feature type="compositionally biased region" description="Low complexity" evidence="5">
    <location>
        <begin position="1013"/>
        <end position="1025"/>
    </location>
</feature>
<feature type="region of interest" description="Disordered" evidence="5">
    <location>
        <begin position="935"/>
        <end position="993"/>
    </location>
</feature>
<accession>A0A9C6SGR8</accession>
<gene>
    <name evidence="8" type="primary">LOC100644512</name>
</gene>
<dbReference type="InterPro" id="IPR035979">
    <property type="entry name" value="RBD_domain_sf"/>
</dbReference>
<evidence type="ECO:0000256" key="2">
    <source>
        <dbReference type="ARBA" id="ARBA00022884"/>
    </source>
</evidence>
<evidence type="ECO:0000259" key="6">
    <source>
        <dbReference type="PROSITE" id="PS50102"/>
    </source>
</evidence>
<dbReference type="PROSITE" id="PS50102">
    <property type="entry name" value="RRM"/>
    <property type="match status" value="1"/>
</dbReference>
<reference evidence="8" key="1">
    <citation type="submission" date="2025-08" db="UniProtKB">
        <authorList>
            <consortium name="RefSeq"/>
        </authorList>
    </citation>
    <scope>IDENTIFICATION</scope>
</reference>
<evidence type="ECO:0000256" key="3">
    <source>
        <dbReference type="ARBA" id="ARBA00023242"/>
    </source>
</evidence>
<feature type="compositionally biased region" description="Polar residues" evidence="5">
    <location>
        <begin position="1040"/>
        <end position="1056"/>
    </location>
</feature>
<evidence type="ECO:0000256" key="4">
    <source>
        <dbReference type="PROSITE-ProRule" id="PRU00176"/>
    </source>
</evidence>
<comment type="subcellular location">
    <subcellularLocation>
        <location evidence="1">Nucleus</location>
    </subcellularLocation>
</comment>
<dbReference type="PANTHER" id="PTHR15597">
    <property type="entry name" value="ATAXIN 2-BINDING PROTEIN 1-RELATED"/>
    <property type="match status" value="1"/>
</dbReference>
<dbReference type="RefSeq" id="XP_048260336.1">
    <property type="nucleotide sequence ID" value="XM_048404379.1"/>
</dbReference>
<keyword evidence="2 4" id="KW-0694">RNA-binding</keyword>
<feature type="compositionally biased region" description="Pro residues" evidence="5">
    <location>
        <begin position="953"/>
        <end position="974"/>
    </location>
</feature>
<dbReference type="Proteomes" id="UP000835206">
    <property type="component" value="Chromosome 3"/>
</dbReference>
<evidence type="ECO:0000313" key="7">
    <source>
        <dbReference type="Proteomes" id="UP000835206"/>
    </source>
</evidence>
<organism evidence="7 8">
    <name type="scientific">Bombus terrestris</name>
    <name type="common">Buff-tailed bumblebee</name>
    <name type="synonym">Apis terrestris</name>
    <dbReference type="NCBI Taxonomy" id="30195"/>
    <lineage>
        <taxon>Eukaryota</taxon>
        <taxon>Metazoa</taxon>
        <taxon>Ecdysozoa</taxon>
        <taxon>Arthropoda</taxon>
        <taxon>Hexapoda</taxon>
        <taxon>Insecta</taxon>
        <taxon>Pterygota</taxon>
        <taxon>Neoptera</taxon>
        <taxon>Endopterygota</taxon>
        <taxon>Hymenoptera</taxon>
        <taxon>Apocrita</taxon>
        <taxon>Aculeata</taxon>
        <taxon>Apoidea</taxon>
        <taxon>Anthophila</taxon>
        <taxon>Apidae</taxon>
        <taxon>Bombus</taxon>
        <taxon>Bombus</taxon>
    </lineage>
</organism>
<keyword evidence="3" id="KW-0539">Nucleus</keyword>
<dbReference type="GO" id="GO:0003729">
    <property type="term" value="F:mRNA binding"/>
    <property type="evidence" value="ECO:0007669"/>
    <property type="project" value="TreeGrafter"/>
</dbReference>
<feature type="domain" description="RRM" evidence="6">
    <location>
        <begin position="1063"/>
        <end position="1140"/>
    </location>
</feature>
<dbReference type="GO" id="GO:0000381">
    <property type="term" value="P:regulation of alternative mRNA splicing, via spliceosome"/>
    <property type="evidence" value="ECO:0007669"/>
    <property type="project" value="InterPro"/>
</dbReference>
<name>A0A9C6SGR8_BOMTE</name>
<dbReference type="SUPFAM" id="SSF48371">
    <property type="entry name" value="ARM repeat"/>
    <property type="match status" value="1"/>
</dbReference>
<dbReference type="Gene3D" id="3.30.70.330">
    <property type="match status" value="1"/>
</dbReference>
<dbReference type="CTD" id="54715"/>
<dbReference type="PANTHER" id="PTHR15597:SF22">
    <property type="entry name" value="RNA-BINDING FOX PROTEIN 1, ISOFORM H"/>
    <property type="match status" value="1"/>
</dbReference>
<dbReference type="InterPro" id="IPR012677">
    <property type="entry name" value="Nucleotide-bd_a/b_plait_sf"/>
</dbReference>
<evidence type="ECO:0000313" key="8">
    <source>
        <dbReference type="RefSeq" id="XP_048260336.1"/>
    </source>
</evidence>
<dbReference type="GeneID" id="100644512"/>
<dbReference type="InterPro" id="IPR016024">
    <property type="entry name" value="ARM-type_fold"/>
</dbReference>
<proteinExistence type="predicted"/>
<dbReference type="GO" id="GO:0005634">
    <property type="term" value="C:nucleus"/>
    <property type="evidence" value="ECO:0007669"/>
    <property type="project" value="UniProtKB-SubCell"/>
</dbReference>
<sequence>MEPLFQLNIENIDILLVNTKERLMLHDEYSQITCIERISNLFKSGGAANTEAALSKLIKFDILSTIFELLQTSSDRLLQCILNFLDLVIVYRKFYESHVATDAMDSILKVTVCVAKSRCKETELLEKLISIIYDILHRAVEFHVNFDVVCVPRQVLMLLKSLILEDSWNQKIKFLSVTLLNLVVENVNAEDEWDDGVYELCHKALNLMKEIVEYSDDDVSISFAADALCAVCASVTRLCVAEDDSQESFNKVSKLRATTLKTIRIVMMNTLVPYVKTAESNETDRVKFHRNLVTCLNNLYKLSSSCGRDNLSNHLTANGYLKYFLLLTARLPEILRRSICLLLSRIVANLADKSMPIYRPINRETSFEYLIHRGLVDLPKDTEQWENIIAHDRGNRAIALMTLVYYHFHGTRETYMICLKLLIARTVNLPKSEQTPAQILKVLWFLFAVASVSHPSPCSEQDYDRAVKRLAAALQYSNLNDCYTHHIDLLNYCLNCPEFPKDLRNRAMDLWLVESDGDIKPLLAIDCGKVVQHYLMLVIQTGYSDKIINLAMKGIREMIRLDNAKEIAEIAWHMLPNLLSTYQPSKDEQVKAVLELSNVSIPGSLSWIIRIRCAESLIPIILRREADLKLRTLAILQSYALLVTSATIKPFTILEKYCTTPTFLEELLVQGFSLETPELSAVCLKLLAFIVHCQEKSSIQRDKPVTIDVQSLADLLLNTRRAVHSSINGMQLALELLTQNIDGSPVRLDEIPADRAEGVINLYETLHIVHERSDPTQRDIVYQCLQGVLKFCHKHTKLMYHICTLMSNYDIVSNILQTRRVTYHFLDFVSTWLRYRRRYCTDEGPWNARSLCKTPFEETLDRIKSYVNTVNDSRNDAAFYNLLYAISASLVLSGFPSCSQHMVQTGMAAPYGGGVFPPPVNGVAGVVGAAGAAGEVKPPPPVPVKEDNSGAPQQPPPSGPQVPPPAGAPHPTAPGAPTAASFSPPPPPNGVDQQAISEVFQAAVAAAAAAAAGGSGQQPAPTPAGNETNPEGAVEGSSLVPVTSGATTPATATQGSDLKGQPKRLHVSNIPFRFRDPDLRAMFGQFGPILDVEIIFNERGSKVNNATARVQTKKPPTVPNVCVQWPEAAALRGVAIQRGRVGAARAAFPTSAAALALARNPGPLAAAAAATALHPFAPAVYYDPFLAAHAATQDPNYRLQLEWPQATADAAAAAAAASPLLKTPLSTAQQATYAAAATYTAVAARAYSAAAAAAQPVAGYAAVAGYGREYADPYLGHGIGPVAGYGATVYRGGYNRFTPY</sequence>
<dbReference type="InterPro" id="IPR047131">
    <property type="entry name" value="RBFOX1-like"/>
</dbReference>